<evidence type="ECO:0000313" key="2">
    <source>
        <dbReference type="Proteomes" id="UP000191691"/>
    </source>
</evidence>
<protein>
    <submittedName>
        <fullName evidence="1">Uncharacterized protein</fullName>
    </submittedName>
</protein>
<sequence length="281" mass="31862">MASVILAIYHAHHFAPFENPTMYQAFPLISLFLSVQATAVPQHHDHALLRKDVCDGINSMPVLYHNYLSDVCPPKYLKSSEGICDYTDYQSNSCVAFCQLRTRFVYGREFPLDVWCNGPPCKIADFTKTMTWSVDIKPEFEKGLNDGISGGWQSKITDDVGPQGMSYEMPLKAEQCGYWTWIPTKKTVCGTMSYQQTEAHRCVGDMHTSINYCVDDLRRYPDGTVDGETIFVYTDCMTRFPLPMDQQTSIYRLPGVALDRGEHFSAQDLGGYYSDSKQQVL</sequence>
<accession>A0A1V6XYE8</accession>
<name>A0A1V6XYE8_PENNA</name>
<dbReference type="Proteomes" id="UP000191691">
    <property type="component" value="Unassembled WGS sequence"/>
</dbReference>
<organism evidence="1 2">
    <name type="scientific">Penicillium nalgiovense</name>
    <dbReference type="NCBI Taxonomy" id="60175"/>
    <lineage>
        <taxon>Eukaryota</taxon>
        <taxon>Fungi</taxon>
        <taxon>Dikarya</taxon>
        <taxon>Ascomycota</taxon>
        <taxon>Pezizomycotina</taxon>
        <taxon>Eurotiomycetes</taxon>
        <taxon>Eurotiomycetidae</taxon>
        <taxon>Eurotiales</taxon>
        <taxon>Aspergillaceae</taxon>
        <taxon>Penicillium</taxon>
    </lineage>
</organism>
<evidence type="ECO:0000313" key="1">
    <source>
        <dbReference type="EMBL" id="OQE80101.1"/>
    </source>
</evidence>
<dbReference type="EMBL" id="MOOB01000048">
    <property type="protein sequence ID" value="OQE80101.1"/>
    <property type="molecule type" value="Genomic_DNA"/>
</dbReference>
<dbReference type="AlphaFoldDB" id="A0A1V6XYE8"/>
<reference evidence="2" key="1">
    <citation type="journal article" date="2017" name="Nat. Microbiol.">
        <title>Global analysis of biosynthetic gene clusters reveals vast potential of secondary metabolite production in Penicillium species.</title>
        <authorList>
            <person name="Nielsen J.C."/>
            <person name="Grijseels S."/>
            <person name="Prigent S."/>
            <person name="Ji B."/>
            <person name="Dainat J."/>
            <person name="Nielsen K.F."/>
            <person name="Frisvad J.C."/>
            <person name="Workman M."/>
            <person name="Nielsen J."/>
        </authorList>
    </citation>
    <scope>NUCLEOTIDE SEQUENCE [LARGE SCALE GENOMIC DNA]</scope>
    <source>
        <strain evidence="2">IBT 13039</strain>
    </source>
</reference>
<gene>
    <name evidence="1" type="ORF">PENNAL_c0048G00851</name>
</gene>
<comment type="caution">
    <text evidence="1">The sequence shown here is derived from an EMBL/GenBank/DDBJ whole genome shotgun (WGS) entry which is preliminary data.</text>
</comment>
<proteinExistence type="predicted"/>
<dbReference type="OMA" id="CKIADFT"/>
<keyword evidence="2" id="KW-1185">Reference proteome</keyword>